<dbReference type="Gene3D" id="3.40.50.300">
    <property type="entry name" value="P-loop containing nucleotide triphosphate hydrolases"/>
    <property type="match status" value="2"/>
</dbReference>
<comment type="function">
    <text evidence="1 9">May be involved in recombinational repair of damaged DNA.</text>
</comment>
<reference evidence="12" key="1">
    <citation type="journal article" date="2010" name="Int. J. Syst. Evol. Microbiol.">
        <title>Porticoccus litoralis gen. nov., sp. nov., a gammaproteobacterium isolated from the Yellow Sea.</title>
        <authorList>
            <person name="Oh H.M."/>
            <person name="Kim H."/>
            <person name="Kim K.M."/>
            <person name="Min G.S."/>
            <person name="Cho J.C."/>
        </authorList>
    </citation>
    <scope>NUCLEOTIDE SEQUENCE</scope>
    <source>
        <strain evidence="12">DSM 25064</strain>
    </source>
</reference>
<dbReference type="PANTHER" id="PTHR11059:SF0">
    <property type="entry name" value="DNA REPAIR PROTEIN RECN"/>
    <property type="match status" value="1"/>
</dbReference>
<evidence type="ECO:0000256" key="4">
    <source>
        <dbReference type="ARBA" id="ARBA00022741"/>
    </source>
</evidence>
<dbReference type="GO" id="GO:0043590">
    <property type="term" value="C:bacterial nucleoid"/>
    <property type="evidence" value="ECO:0007669"/>
    <property type="project" value="TreeGrafter"/>
</dbReference>
<dbReference type="GO" id="GO:0006310">
    <property type="term" value="P:DNA recombination"/>
    <property type="evidence" value="ECO:0007669"/>
    <property type="project" value="InterPro"/>
</dbReference>
<feature type="domain" description="RecF/RecN/SMC N-terminal" evidence="11">
    <location>
        <begin position="2"/>
        <end position="511"/>
    </location>
</feature>
<sequence length="560" mass="61564">MLTSLSVNNFTLVESLEVDFSAGMSALTGETGAGKSLLLDALSMALGDRADTDRIREGQERAEVTALFDISQAPQTHQWLTDNDFANDNDECLLRRVITREGRSRGYINGQPVTMQQLRELGEMLIDIHSQHEHQSLLRKESHRQILDAFAGSSDLAASVRNCQQQWSRLNQQLQQLTNASDELDARKALIQFQLQEFEELGLAEGELAQLEEQQQLLANAESILKDSHTLIELCREGDNFNLQDGLNRAVQLLSAMPNKPQGLLEAEKLLNSALIEVEEAGREVQHHLDSFELDPEQLQTIEDRLSAIYQLARKHRIQAEQLTEKQNDLQHELDELTGGAESLETLQGQVDQLLAQYQKMAQALSQQRAEAAKLLSSQVEQQFASLSMKGARFVVELRPGNPEKPSAHGLESVEFLIATNPGAEPKPLSKIASGGELSRISLAIQVIAARHATIPTLVFDEVDVGIGGATASVVGELLRELGNRGQVICVTHQPQVAACAHHQLLVSKQTGTNTAHSDIQPLGESERIEEIARMLGGASITDTSRDHARELLTLANPSS</sequence>
<keyword evidence="10" id="KW-0175">Coiled coil</keyword>
<dbReference type="Proteomes" id="UP001178354">
    <property type="component" value="Unassembled WGS sequence"/>
</dbReference>
<evidence type="ECO:0000256" key="2">
    <source>
        <dbReference type="ARBA" id="ARBA00009441"/>
    </source>
</evidence>
<feature type="coiled-coil region" evidence="10">
    <location>
        <begin position="160"/>
        <end position="224"/>
    </location>
</feature>
<dbReference type="GO" id="GO:0006281">
    <property type="term" value="P:DNA repair"/>
    <property type="evidence" value="ECO:0007669"/>
    <property type="project" value="UniProtKB-KW"/>
</dbReference>
<keyword evidence="4" id="KW-0547">Nucleotide-binding</keyword>
<evidence type="ECO:0000256" key="3">
    <source>
        <dbReference type="ARBA" id="ARBA00021315"/>
    </source>
</evidence>
<dbReference type="InterPro" id="IPR003395">
    <property type="entry name" value="RecF/RecN/SMC_N"/>
</dbReference>
<dbReference type="AlphaFoldDB" id="A0AAW8B3V8"/>
<keyword evidence="6" id="KW-0067">ATP-binding</keyword>
<dbReference type="FunFam" id="3.40.50.300:FF:000319">
    <property type="entry name" value="DNA repair protein RecN"/>
    <property type="match status" value="1"/>
</dbReference>
<comment type="similarity">
    <text evidence="2 9">Belongs to the RecN family.</text>
</comment>
<dbReference type="InterPro" id="IPR027417">
    <property type="entry name" value="P-loop_NTPase"/>
</dbReference>
<feature type="coiled-coil region" evidence="10">
    <location>
        <begin position="313"/>
        <end position="375"/>
    </location>
</feature>
<comment type="caution">
    <text evidence="12">The sequence shown here is derived from an EMBL/GenBank/DDBJ whole genome shotgun (WGS) entry which is preliminary data.</text>
</comment>
<accession>A0AAW8B3V8</accession>
<dbReference type="InterPro" id="IPR004604">
    <property type="entry name" value="DNA_recomb/repair_RecN"/>
</dbReference>
<evidence type="ECO:0000256" key="1">
    <source>
        <dbReference type="ARBA" id="ARBA00003618"/>
    </source>
</evidence>
<keyword evidence="7 9" id="KW-0234">DNA repair</keyword>
<evidence type="ECO:0000256" key="8">
    <source>
        <dbReference type="ARBA" id="ARBA00033408"/>
    </source>
</evidence>
<keyword evidence="13" id="KW-1185">Reference proteome</keyword>
<evidence type="ECO:0000256" key="6">
    <source>
        <dbReference type="ARBA" id="ARBA00022840"/>
    </source>
</evidence>
<dbReference type="GO" id="GO:0009432">
    <property type="term" value="P:SOS response"/>
    <property type="evidence" value="ECO:0007669"/>
    <property type="project" value="UniProtKB-ARBA"/>
</dbReference>
<dbReference type="NCBIfam" id="TIGR00634">
    <property type="entry name" value="recN"/>
    <property type="match status" value="1"/>
</dbReference>
<evidence type="ECO:0000256" key="9">
    <source>
        <dbReference type="PIRNR" id="PIRNR003128"/>
    </source>
</evidence>
<dbReference type="EMBL" id="JAUUUU010000002">
    <property type="protein sequence ID" value="MDP1520583.1"/>
    <property type="molecule type" value="Genomic_DNA"/>
</dbReference>
<dbReference type="FunFam" id="3.40.50.300:FF:000356">
    <property type="entry name" value="DNA repair protein RecN"/>
    <property type="match status" value="1"/>
</dbReference>
<evidence type="ECO:0000256" key="10">
    <source>
        <dbReference type="SAM" id="Coils"/>
    </source>
</evidence>
<dbReference type="GO" id="GO:0005524">
    <property type="term" value="F:ATP binding"/>
    <property type="evidence" value="ECO:0007669"/>
    <property type="project" value="UniProtKB-KW"/>
</dbReference>
<evidence type="ECO:0000313" key="12">
    <source>
        <dbReference type="EMBL" id="MDP1520583.1"/>
    </source>
</evidence>
<dbReference type="Pfam" id="PF02463">
    <property type="entry name" value="SMC_N"/>
    <property type="match status" value="1"/>
</dbReference>
<evidence type="ECO:0000256" key="7">
    <source>
        <dbReference type="ARBA" id="ARBA00023204"/>
    </source>
</evidence>
<organism evidence="12 13">
    <name type="scientific">Porticoccus litoralis</name>
    <dbReference type="NCBI Taxonomy" id="434086"/>
    <lineage>
        <taxon>Bacteria</taxon>
        <taxon>Pseudomonadati</taxon>
        <taxon>Pseudomonadota</taxon>
        <taxon>Gammaproteobacteria</taxon>
        <taxon>Cellvibrionales</taxon>
        <taxon>Porticoccaceae</taxon>
        <taxon>Porticoccus</taxon>
    </lineage>
</organism>
<dbReference type="CDD" id="cd03241">
    <property type="entry name" value="ABC_RecN"/>
    <property type="match status" value="2"/>
</dbReference>
<dbReference type="PIRSF" id="PIRSF003128">
    <property type="entry name" value="RecN"/>
    <property type="match status" value="1"/>
</dbReference>
<evidence type="ECO:0000256" key="5">
    <source>
        <dbReference type="ARBA" id="ARBA00022763"/>
    </source>
</evidence>
<gene>
    <name evidence="12" type="primary">recN</name>
    <name evidence="12" type="ORF">Q8A57_06325</name>
</gene>
<keyword evidence="5 9" id="KW-0227">DNA damage</keyword>
<evidence type="ECO:0000259" key="11">
    <source>
        <dbReference type="Pfam" id="PF02463"/>
    </source>
</evidence>
<proteinExistence type="inferred from homology"/>
<name>A0AAW8B3V8_9GAMM</name>
<protein>
    <recommendedName>
        <fullName evidence="3 9">DNA repair protein RecN</fullName>
    </recommendedName>
    <alternativeName>
        <fullName evidence="8 9">Recombination protein N</fullName>
    </alternativeName>
</protein>
<dbReference type="SUPFAM" id="SSF52540">
    <property type="entry name" value="P-loop containing nucleoside triphosphate hydrolases"/>
    <property type="match status" value="1"/>
</dbReference>
<dbReference type="PANTHER" id="PTHR11059">
    <property type="entry name" value="DNA REPAIR PROTEIN RECN"/>
    <property type="match status" value="1"/>
</dbReference>
<dbReference type="NCBIfam" id="NF008121">
    <property type="entry name" value="PRK10869.1"/>
    <property type="match status" value="1"/>
</dbReference>
<evidence type="ECO:0000313" key="13">
    <source>
        <dbReference type="Proteomes" id="UP001178354"/>
    </source>
</evidence>
<dbReference type="RefSeq" id="WP_305170129.1">
    <property type="nucleotide sequence ID" value="NZ_JAUUUU010000002.1"/>
</dbReference>
<reference evidence="12" key="2">
    <citation type="submission" date="2023-08" db="EMBL/GenBank/DDBJ databases">
        <authorList>
            <person name="Luo J."/>
        </authorList>
    </citation>
    <scope>NUCLEOTIDE SEQUENCE</scope>
    <source>
        <strain evidence="12">DSM 25064</strain>
    </source>
</reference>